<proteinExistence type="predicted"/>
<dbReference type="InterPro" id="IPR040980">
    <property type="entry name" value="SWI2_SNF2"/>
</dbReference>
<dbReference type="InterPro" id="IPR027417">
    <property type="entry name" value="P-loop_NTPase"/>
</dbReference>
<name>J9BQ50_9ZZZZ</name>
<evidence type="ECO:0000256" key="1">
    <source>
        <dbReference type="ARBA" id="ARBA00022747"/>
    </source>
</evidence>
<dbReference type="SUPFAM" id="SSF52540">
    <property type="entry name" value="P-loop containing nucleoside triphosphate hydrolases"/>
    <property type="match status" value="1"/>
</dbReference>
<feature type="domain" description="SWI2/SNF2 ATPase" evidence="2">
    <location>
        <begin position="5"/>
        <end position="91"/>
    </location>
</feature>
<gene>
    <name evidence="3" type="ORF">EVA_22188</name>
</gene>
<feature type="non-terminal residue" evidence="3">
    <location>
        <position position="91"/>
    </location>
</feature>
<sequence length="91" mass="10191">KSNDSSNRLIVTSIQKMSNINPKHGIAQAEIDLIGKKRIVFIIDECHRSVFGDMLVSIKNTFPRAILFGFTGTPIFEQNAHKEITTETIFG</sequence>
<organism evidence="3">
    <name type="scientific">gut metagenome</name>
    <dbReference type="NCBI Taxonomy" id="749906"/>
    <lineage>
        <taxon>unclassified sequences</taxon>
        <taxon>metagenomes</taxon>
        <taxon>organismal metagenomes</taxon>
    </lineage>
</organism>
<evidence type="ECO:0000259" key="2">
    <source>
        <dbReference type="Pfam" id="PF18766"/>
    </source>
</evidence>
<evidence type="ECO:0000313" key="3">
    <source>
        <dbReference type="EMBL" id="EJW89705.1"/>
    </source>
</evidence>
<feature type="non-terminal residue" evidence="3">
    <location>
        <position position="1"/>
    </location>
</feature>
<dbReference type="EMBL" id="AMCI01009319">
    <property type="protein sequence ID" value="EJW89705.1"/>
    <property type="molecule type" value="Genomic_DNA"/>
</dbReference>
<dbReference type="InterPro" id="IPR051268">
    <property type="entry name" value="Type-I_R_enzyme_R_subunit"/>
</dbReference>
<reference evidence="3" key="1">
    <citation type="journal article" date="2012" name="PLoS ONE">
        <title>Gene sets for utilization of primary and secondary nutrition supplies in the distal gut of endangered iberian lynx.</title>
        <authorList>
            <person name="Alcaide M."/>
            <person name="Messina E."/>
            <person name="Richter M."/>
            <person name="Bargiela R."/>
            <person name="Peplies J."/>
            <person name="Huws S.A."/>
            <person name="Newbold C.J."/>
            <person name="Golyshin P.N."/>
            <person name="Simon M.A."/>
            <person name="Lopez G."/>
            <person name="Yakimov M.M."/>
            <person name="Ferrer M."/>
        </authorList>
    </citation>
    <scope>NUCLEOTIDE SEQUENCE</scope>
</reference>
<keyword evidence="1" id="KW-0680">Restriction system</keyword>
<dbReference type="GO" id="GO:0009307">
    <property type="term" value="P:DNA restriction-modification system"/>
    <property type="evidence" value="ECO:0007669"/>
    <property type="project" value="UniProtKB-KW"/>
</dbReference>
<dbReference type="Gene3D" id="3.40.50.300">
    <property type="entry name" value="P-loop containing nucleotide triphosphate hydrolases"/>
    <property type="match status" value="1"/>
</dbReference>
<dbReference type="PANTHER" id="PTHR30195">
    <property type="entry name" value="TYPE I SITE-SPECIFIC DEOXYRIBONUCLEASE PROTEIN SUBUNIT M AND R"/>
    <property type="match status" value="1"/>
</dbReference>
<dbReference type="Pfam" id="PF18766">
    <property type="entry name" value="SWI2_SNF2"/>
    <property type="match status" value="1"/>
</dbReference>
<dbReference type="AlphaFoldDB" id="J9BQ50"/>
<protein>
    <submittedName>
        <fullName evidence="3">Type I site-specific deoxyribonuclease HsdR family</fullName>
    </submittedName>
</protein>
<accession>J9BQ50</accession>
<dbReference type="PANTHER" id="PTHR30195:SF16">
    <property type="entry name" value="TYPE I RESTRICTION ENZYME ENDONUCLEASE SUBUNIT"/>
    <property type="match status" value="1"/>
</dbReference>
<comment type="caution">
    <text evidence="3">The sequence shown here is derived from an EMBL/GenBank/DDBJ whole genome shotgun (WGS) entry which is preliminary data.</text>
</comment>